<evidence type="ECO:0000256" key="2">
    <source>
        <dbReference type="SAM" id="SignalP"/>
    </source>
</evidence>
<feature type="signal peptide" evidence="2">
    <location>
        <begin position="1"/>
        <end position="17"/>
    </location>
</feature>
<keyword evidence="1" id="KW-0812">Transmembrane</keyword>
<keyword evidence="2" id="KW-0732">Signal</keyword>
<feature type="non-terminal residue" evidence="3">
    <location>
        <position position="1"/>
    </location>
</feature>
<evidence type="ECO:0000313" key="3">
    <source>
        <dbReference type="EMBL" id="KAH9324648.1"/>
    </source>
</evidence>
<keyword evidence="4" id="KW-1185">Reference proteome</keyword>
<organism evidence="3 4">
    <name type="scientific">Taxus chinensis</name>
    <name type="common">Chinese yew</name>
    <name type="synonym">Taxus wallichiana var. chinensis</name>
    <dbReference type="NCBI Taxonomy" id="29808"/>
    <lineage>
        <taxon>Eukaryota</taxon>
        <taxon>Viridiplantae</taxon>
        <taxon>Streptophyta</taxon>
        <taxon>Embryophyta</taxon>
        <taxon>Tracheophyta</taxon>
        <taxon>Spermatophyta</taxon>
        <taxon>Pinopsida</taxon>
        <taxon>Pinidae</taxon>
        <taxon>Conifers II</taxon>
        <taxon>Cupressales</taxon>
        <taxon>Taxaceae</taxon>
        <taxon>Taxus</taxon>
    </lineage>
</organism>
<reference evidence="3 4" key="1">
    <citation type="journal article" date="2021" name="Nat. Plants">
        <title>The Taxus genome provides insights into paclitaxel biosynthesis.</title>
        <authorList>
            <person name="Xiong X."/>
            <person name="Gou J."/>
            <person name="Liao Q."/>
            <person name="Li Y."/>
            <person name="Zhou Q."/>
            <person name="Bi G."/>
            <person name="Li C."/>
            <person name="Du R."/>
            <person name="Wang X."/>
            <person name="Sun T."/>
            <person name="Guo L."/>
            <person name="Liang H."/>
            <person name="Lu P."/>
            <person name="Wu Y."/>
            <person name="Zhang Z."/>
            <person name="Ro D.K."/>
            <person name="Shang Y."/>
            <person name="Huang S."/>
            <person name="Yan J."/>
        </authorList>
    </citation>
    <scope>NUCLEOTIDE SEQUENCE [LARGE SCALE GENOMIC DNA]</scope>
    <source>
        <strain evidence="3">Ta-2019</strain>
    </source>
</reference>
<proteinExistence type="predicted"/>
<dbReference type="AlphaFoldDB" id="A0AA38LH21"/>
<comment type="caution">
    <text evidence="3">The sequence shown here is derived from an EMBL/GenBank/DDBJ whole genome shotgun (WGS) entry which is preliminary data.</text>
</comment>
<evidence type="ECO:0000256" key="1">
    <source>
        <dbReference type="SAM" id="Phobius"/>
    </source>
</evidence>
<feature type="chain" id="PRO_5041449650" evidence="2">
    <location>
        <begin position="18"/>
        <end position="71"/>
    </location>
</feature>
<name>A0AA38LH21_TAXCH</name>
<keyword evidence="1" id="KW-1133">Transmembrane helix</keyword>
<feature type="transmembrane region" description="Helical" evidence="1">
    <location>
        <begin position="43"/>
        <end position="68"/>
    </location>
</feature>
<feature type="non-terminal residue" evidence="3">
    <location>
        <position position="71"/>
    </location>
</feature>
<accession>A0AA38LH21</accession>
<dbReference type="EMBL" id="JAHRHJ020000002">
    <property type="protein sequence ID" value="KAH9324648.1"/>
    <property type="molecule type" value="Genomic_DNA"/>
</dbReference>
<evidence type="ECO:0000313" key="4">
    <source>
        <dbReference type="Proteomes" id="UP000824469"/>
    </source>
</evidence>
<sequence length="71" mass="7878">ISCILCVSFGLLIFACGHQFFPCNAVQSFSPSCRIALSLGDRFIFLLFLLTLYSNDILILLLFSLSLLSNN</sequence>
<gene>
    <name evidence="3" type="ORF">KI387_004826</name>
</gene>
<protein>
    <submittedName>
        <fullName evidence="3">Uncharacterized protein</fullName>
    </submittedName>
</protein>
<keyword evidence="1" id="KW-0472">Membrane</keyword>
<dbReference type="Proteomes" id="UP000824469">
    <property type="component" value="Unassembled WGS sequence"/>
</dbReference>